<dbReference type="Gramene" id="TKW24881">
    <property type="protein sequence ID" value="TKW24881"/>
    <property type="gene ID" value="SEVIR_3G078850v2"/>
</dbReference>
<dbReference type="AlphaFoldDB" id="A0A4U6V6M7"/>
<keyword evidence="3" id="KW-1185">Reference proteome</keyword>
<sequence length="76" mass="8281">MHQDLYILLQAAVVCRLSGGSRRRAGATAPRYWLELPLEHGKQGDEDEERGGGGGRGRRILQTPLSSWLGPPLCGL</sequence>
<proteinExistence type="predicted"/>
<evidence type="ECO:0000313" key="2">
    <source>
        <dbReference type="EMBL" id="TKW24881.1"/>
    </source>
</evidence>
<protein>
    <submittedName>
        <fullName evidence="2">Uncharacterized protein</fullName>
    </submittedName>
</protein>
<evidence type="ECO:0000256" key="1">
    <source>
        <dbReference type="SAM" id="MobiDB-lite"/>
    </source>
</evidence>
<feature type="region of interest" description="Disordered" evidence="1">
    <location>
        <begin position="38"/>
        <end position="62"/>
    </location>
</feature>
<accession>A0A4U6V6M7</accession>
<name>A0A4U6V6M7_SETVI</name>
<gene>
    <name evidence="2" type="ORF">SEVIR_3G078850v2</name>
</gene>
<organism evidence="2 3">
    <name type="scientific">Setaria viridis</name>
    <name type="common">Green bristlegrass</name>
    <name type="synonym">Setaria italica subsp. viridis</name>
    <dbReference type="NCBI Taxonomy" id="4556"/>
    <lineage>
        <taxon>Eukaryota</taxon>
        <taxon>Viridiplantae</taxon>
        <taxon>Streptophyta</taxon>
        <taxon>Embryophyta</taxon>
        <taxon>Tracheophyta</taxon>
        <taxon>Spermatophyta</taxon>
        <taxon>Magnoliopsida</taxon>
        <taxon>Liliopsida</taxon>
        <taxon>Poales</taxon>
        <taxon>Poaceae</taxon>
        <taxon>PACMAD clade</taxon>
        <taxon>Panicoideae</taxon>
        <taxon>Panicodae</taxon>
        <taxon>Paniceae</taxon>
        <taxon>Cenchrinae</taxon>
        <taxon>Setaria</taxon>
    </lineage>
</organism>
<reference evidence="2" key="1">
    <citation type="submission" date="2019-03" db="EMBL/GenBank/DDBJ databases">
        <title>WGS assembly of Setaria viridis.</title>
        <authorList>
            <person name="Huang P."/>
            <person name="Jenkins J."/>
            <person name="Grimwood J."/>
            <person name="Barry K."/>
            <person name="Healey A."/>
            <person name="Mamidi S."/>
            <person name="Sreedasyam A."/>
            <person name="Shu S."/>
            <person name="Feldman M."/>
            <person name="Wu J."/>
            <person name="Yu Y."/>
            <person name="Chen C."/>
            <person name="Johnson J."/>
            <person name="Rokhsar D."/>
            <person name="Baxter I."/>
            <person name="Schmutz J."/>
            <person name="Brutnell T."/>
            <person name="Kellogg E."/>
        </authorList>
    </citation>
    <scope>NUCLEOTIDE SEQUENCE [LARGE SCALE GENOMIC DNA]</scope>
</reference>
<evidence type="ECO:0000313" key="3">
    <source>
        <dbReference type="Proteomes" id="UP000298652"/>
    </source>
</evidence>
<dbReference type="EMBL" id="CM016554">
    <property type="protein sequence ID" value="TKW24881.1"/>
    <property type="molecule type" value="Genomic_DNA"/>
</dbReference>
<dbReference type="Proteomes" id="UP000298652">
    <property type="component" value="Chromosome 3"/>
</dbReference>